<dbReference type="PANTHER" id="PTHR47245">
    <property type="entry name" value="PEPTIDYLPROLYL ISOMERASE"/>
    <property type="match status" value="1"/>
</dbReference>
<dbReference type="Gene3D" id="3.10.50.40">
    <property type="match status" value="1"/>
</dbReference>
<keyword evidence="7" id="KW-0472">Membrane</keyword>
<evidence type="ECO:0000256" key="1">
    <source>
        <dbReference type="ARBA" id="ARBA00000971"/>
    </source>
</evidence>
<dbReference type="InterPro" id="IPR027304">
    <property type="entry name" value="Trigger_fact/SurA_dom_sf"/>
</dbReference>
<dbReference type="EC" id="5.2.1.8" evidence="2"/>
<feature type="transmembrane region" description="Helical" evidence="7">
    <location>
        <begin position="32"/>
        <end position="58"/>
    </location>
</feature>
<dbReference type="SUPFAM" id="SSF54534">
    <property type="entry name" value="FKBP-like"/>
    <property type="match status" value="1"/>
</dbReference>
<name>A0A382BZF0_9ZZZZ</name>
<evidence type="ECO:0000256" key="2">
    <source>
        <dbReference type="ARBA" id="ARBA00013194"/>
    </source>
</evidence>
<keyword evidence="5" id="KW-0413">Isomerase</keyword>
<feature type="domain" description="PpiC" evidence="8">
    <location>
        <begin position="200"/>
        <end position="291"/>
    </location>
</feature>
<dbReference type="AlphaFoldDB" id="A0A382BZF0"/>
<feature type="region of interest" description="Disordered" evidence="6">
    <location>
        <begin position="1"/>
        <end position="20"/>
    </location>
</feature>
<keyword evidence="3" id="KW-0732">Signal</keyword>
<reference evidence="9" key="1">
    <citation type="submission" date="2018-05" db="EMBL/GenBank/DDBJ databases">
        <authorList>
            <person name="Lanie J.A."/>
            <person name="Ng W.-L."/>
            <person name="Kazmierczak K.M."/>
            <person name="Andrzejewski T.M."/>
            <person name="Davidsen T.M."/>
            <person name="Wayne K.J."/>
            <person name="Tettelin H."/>
            <person name="Glass J.I."/>
            <person name="Rusch D."/>
            <person name="Podicherti R."/>
            <person name="Tsui H.-C.T."/>
            <person name="Winkler M.E."/>
        </authorList>
    </citation>
    <scope>NUCLEOTIDE SEQUENCE</scope>
</reference>
<keyword evidence="7" id="KW-0812">Transmembrane</keyword>
<evidence type="ECO:0000256" key="6">
    <source>
        <dbReference type="SAM" id="MobiDB-lite"/>
    </source>
</evidence>
<accession>A0A382BZF0</accession>
<organism evidence="9">
    <name type="scientific">marine metagenome</name>
    <dbReference type="NCBI Taxonomy" id="408172"/>
    <lineage>
        <taxon>unclassified sequences</taxon>
        <taxon>metagenomes</taxon>
        <taxon>ecological metagenomes</taxon>
    </lineage>
</organism>
<keyword evidence="7" id="KW-1133">Transmembrane helix</keyword>
<dbReference type="Gene3D" id="1.10.4030.10">
    <property type="entry name" value="Porin chaperone SurA, peptide-binding domain"/>
    <property type="match status" value="1"/>
</dbReference>
<dbReference type="InterPro" id="IPR050245">
    <property type="entry name" value="PrsA_foldase"/>
</dbReference>
<evidence type="ECO:0000256" key="7">
    <source>
        <dbReference type="SAM" id="Phobius"/>
    </source>
</evidence>
<dbReference type="EMBL" id="UINC01031975">
    <property type="protein sequence ID" value="SVB18871.1"/>
    <property type="molecule type" value="Genomic_DNA"/>
</dbReference>
<keyword evidence="4" id="KW-0697">Rotamase</keyword>
<protein>
    <recommendedName>
        <fullName evidence="2">peptidylprolyl isomerase</fullName>
        <ecNumber evidence="2">5.2.1.8</ecNumber>
    </recommendedName>
</protein>
<comment type="catalytic activity">
    <reaction evidence="1">
        <text>[protein]-peptidylproline (omega=180) = [protein]-peptidylproline (omega=0)</text>
        <dbReference type="Rhea" id="RHEA:16237"/>
        <dbReference type="Rhea" id="RHEA-COMP:10747"/>
        <dbReference type="Rhea" id="RHEA-COMP:10748"/>
        <dbReference type="ChEBI" id="CHEBI:83833"/>
        <dbReference type="ChEBI" id="CHEBI:83834"/>
        <dbReference type="EC" id="5.2.1.8"/>
    </reaction>
</comment>
<sequence>VVDLTPKRTGPARLDRRRAEMMHPRLRRRQRLVLAAIGFAVSAIGAIFLAGYVIAFVMPPRELVVRVDDVEYTRGDLVELVRIRQKSVEFLGETFDASSGVFEALQLMVENEIISQVAPSMGITVSEMEIDSHIEAIMRPDDYEILGKSEDQISRETHERYNSYLNTIQVDEETHRHIVRSTTLRQKFREYIGDSVPFVAEQVHLYRIVMPVNSEIDIMNIKFQDAVRDIEDPIGLQMAYLEIVREFSNDLPETVRHGGEIGWIARDVIPDYEYMFFDLEPGEISDPINNSEDASQVFFFMISERHKARELSAGVRDELKTKALQEWVNKERKSHDVYAVFNSDIYSWVFEQLRLSSTAATPTPDPFQGIMSGM</sequence>
<evidence type="ECO:0000256" key="4">
    <source>
        <dbReference type="ARBA" id="ARBA00023110"/>
    </source>
</evidence>
<dbReference type="GO" id="GO:0003755">
    <property type="term" value="F:peptidyl-prolyl cis-trans isomerase activity"/>
    <property type="evidence" value="ECO:0007669"/>
    <property type="project" value="UniProtKB-KW"/>
</dbReference>
<dbReference type="SUPFAM" id="SSF109998">
    <property type="entry name" value="Triger factor/SurA peptide-binding domain-like"/>
    <property type="match status" value="1"/>
</dbReference>
<dbReference type="InterPro" id="IPR046357">
    <property type="entry name" value="PPIase_dom_sf"/>
</dbReference>
<dbReference type="PROSITE" id="PS50198">
    <property type="entry name" value="PPIC_PPIASE_2"/>
    <property type="match status" value="1"/>
</dbReference>
<evidence type="ECO:0000256" key="3">
    <source>
        <dbReference type="ARBA" id="ARBA00022729"/>
    </source>
</evidence>
<proteinExistence type="predicted"/>
<evidence type="ECO:0000259" key="8">
    <source>
        <dbReference type="PROSITE" id="PS50198"/>
    </source>
</evidence>
<evidence type="ECO:0000313" key="9">
    <source>
        <dbReference type="EMBL" id="SVB18871.1"/>
    </source>
</evidence>
<dbReference type="InterPro" id="IPR000297">
    <property type="entry name" value="PPIase_PpiC"/>
</dbReference>
<gene>
    <name evidence="9" type="ORF">METZ01_LOCUS171725</name>
</gene>
<dbReference type="PANTHER" id="PTHR47245:SF1">
    <property type="entry name" value="FOLDASE PROTEIN PRSA"/>
    <property type="match status" value="1"/>
</dbReference>
<feature type="non-terminal residue" evidence="9">
    <location>
        <position position="1"/>
    </location>
</feature>
<dbReference type="Pfam" id="PF00639">
    <property type="entry name" value="Rotamase"/>
    <property type="match status" value="1"/>
</dbReference>
<evidence type="ECO:0000256" key="5">
    <source>
        <dbReference type="ARBA" id="ARBA00023235"/>
    </source>
</evidence>